<reference evidence="10 11" key="1">
    <citation type="submission" date="2019-07" db="EMBL/GenBank/DDBJ databases">
        <title>Whole genome shotgun sequence of Vibrio superstes NBRC 103154.</title>
        <authorList>
            <person name="Hosoyama A."/>
            <person name="Uohara A."/>
            <person name="Ohji S."/>
            <person name="Ichikawa N."/>
        </authorList>
    </citation>
    <scope>NUCLEOTIDE SEQUENCE [LARGE SCALE GENOMIC DNA]</scope>
    <source>
        <strain evidence="10 11">NBRC 103154</strain>
    </source>
</reference>
<dbReference type="InterPro" id="IPR036388">
    <property type="entry name" value="WH-like_DNA-bd_sf"/>
</dbReference>
<keyword evidence="6" id="KW-0804">Transcription</keyword>
<organism evidence="10 11">
    <name type="scientific">Vibrio superstes NBRC 103154</name>
    <dbReference type="NCBI Taxonomy" id="1219062"/>
    <lineage>
        <taxon>Bacteria</taxon>
        <taxon>Pseudomonadati</taxon>
        <taxon>Pseudomonadota</taxon>
        <taxon>Gammaproteobacteria</taxon>
        <taxon>Vibrionales</taxon>
        <taxon>Vibrionaceae</taxon>
        <taxon>Vibrio</taxon>
    </lineage>
</organism>
<dbReference type="Proteomes" id="UP000321113">
    <property type="component" value="Unassembled WGS sequence"/>
</dbReference>
<evidence type="ECO:0000313" key="10">
    <source>
        <dbReference type="EMBL" id="GEM78957.1"/>
    </source>
</evidence>
<dbReference type="GO" id="GO:0003908">
    <property type="term" value="F:methylated-DNA-[protein]-cysteine S-methyltransferase activity"/>
    <property type="evidence" value="ECO:0007669"/>
    <property type="project" value="UniProtKB-EC"/>
</dbReference>
<dbReference type="InterPro" id="IPR009057">
    <property type="entry name" value="Homeodomain-like_sf"/>
</dbReference>
<evidence type="ECO:0000256" key="6">
    <source>
        <dbReference type="ARBA" id="ARBA00023163"/>
    </source>
</evidence>
<dbReference type="PANTHER" id="PTHR10815">
    <property type="entry name" value="METHYLATED-DNA--PROTEIN-CYSTEINE METHYLTRANSFERASE"/>
    <property type="match status" value="1"/>
</dbReference>
<dbReference type="GO" id="GO:0003700">
    <property type="term" value="F:DNA-binding transcription factor activity"/>
    <property type="evidence" value="ECO:0007669"/>
    <property type="project" value="InterPro"/>
</dbReference>
<accession>A0A511QPA2</accession>
<dbReference type="Gene3D" id="3.30.160.70">
    <property type="entry name" value="Methylated DNA-protein cysteine methyltransferase domain"/>
    <property type="match status" value="1"/>
</dbReference>
<comment type="catalytic activity">
    <reaction evidence="8">
        <text>a 6-O-methyl-2'-deoxyguanosine in DNA + L-cysteinyl-[protein] = S-methyl-L-cysteinyl-[protein] + a 2'-deoxyguanosine in DNA</text>
        <dbReference type="Rhea" id="RHEA:24000"/>
        <dbReference type="Rhea" id="RHEA-COMP:10131"/>
        <dbReference type="Rhea" id="RHEA-COMP:10132"/>
        <dbReference type="Rhea" id="RHEA-COMP:11367"/>
        <dbReference type="Rhea" id="RHEA-COMP:11368"/>
        <dbReference type="ChEBI" id="CHEBI:29950"/>
        <dbReference type="ChEBI" id="CHEBI:82612"/>
        <dbReference type="ChEBI" id="CHEBI:85445"/>
        <dbReference type="ChEBI" id="CHEBI:85448"/>
        <dbReference type="EC" id="2.1.1.63"/>
    </reaction>
</comment>
<dbReference type="PANTHER" id="PTHR10815:SF13">
    <property type="entry name" value="METHYLATED-DNA--PROTEIN-CYSTEINE METHYLTRANSFERASE"/>
    <property type="match status" value="1"/>
</dbReference>
<evidence type="ECO:0000256" key="3">
    <source>
        <dbReference type="ARBA" id="ARBA00022679"/>
    </source>
</evidence>
<dbReference type="NCBIfam" id="TIGR00589">
    <property type="entry name" value="ogt"/>
    <property type="match status" value="1"/>
</dbReference>
<dbReference type="PROSITE" id="PS00374">
    <property type="entry name" value="MGMT"/>
    <property type="match status" value="1"/>
</dbReference>
<evidence type="ECO:0000259" key="9">
    <source>
        <dbReference type="PROSITE" id="PS01124"/>
    </source>
</evidence>
<dbReference type="InterPro" id="IPR036217">
    <property type="entry name" value="MethylDNA_cys_MeTrfase_DNAb"/>
</dbReference>
<dbReference type="EMBL" id="BJXK01000004">
    <property type="protein sequence ID" value="GEM78957.1"/>
    <property type="molecule type" value="Genomic_DNA"/>
</dbReference>
<keyword evidence="7" id="KW-0234">DNA repair</keyword>
<dbReference type="SUPFAM" id="SSF53155">
    <property type="entry name" value="Methylated DNA-protein cysteine methyltransferase domain"/>
    <property type="match status" value="1"/>
</dbReference>
<dbReference type="InterPro" id="IPR014048">
    <property type="entry name" value="MethylDNA_cys_MeTrfase_DNA-bd"/>
</dbReference>
<evidence type="ECO:0000256" key="5">
    <source>
        <dbReference type="ARBA" id="ARBA00023015"/>
    </source>
</evidence>
<evidence type="ECO:0000256" key="7">
    <source>
        <dbReference type="ARBA" id="ARBA00023204"/>
    </source>
</evidence>
<dbReference type="RefSeq" id="WP_119008606.1">
    <property type="nucleotide sequence ID" value="NZ_BJXK01000004.1"/>
</dbReference>
<protein>
    <submittedName>
        <fullName evidence="10">Methylated-DNA--protein-cysteine methyltransferase</fullName>
    </submittedName>
</protein>
<dbReference type="CDD" id="cd06445">
    <property type="entry name" value="ATase"/>
    <property type="match status" value="1"/>
</dbReference>
<comment type="catalytic activity">
    <reaction evidence="1">
        <text>a 4-O-methyl-thymidine in DNA + L-cysteinyl-[protein] = a thymidine in DNA + S-methyl-L-cysteinyl-[protein]</text>
        <dbReference type="Rhea" id="RHEA:53428"/>
        <dbReference type="Rhea" id="RHEA-COMP:10131"/>
        <dbReference type="Rhea" id="RHEA-COMP:10132"/>
        <dbReference type="Rhea" id="RHEA-COMP:13555"/>
        <dbReference type="Rhea" id="RHEA-COMP:13556"/>
        <dbReference type="ChEBI" id="CHEBI:29950"/>
        <dbReference type="ChEBI" id="CHEBI:82612"/>
        <dbReference type="ChEBI" id="CHEBI:137386"/>
        <dbReference type="ChEBI" id="CHEBI:137387"/>
        <dbReference type="EC" id="2.1.1.63"/>
    </reaction>
</comment>
<dbReference type="Gene3D" id="1.10.10.60">
    <property type="entry name" value="Homeodomain-like"/>
    <property type="match status" value="1"/>
</dbReference>
<dbReference type="GO" id="GO:0032259">
    <property type="term" value="P:methylation"/>
    <property type="evidence" value="ECO:0007669"/>
    <property type="project" value="UniProtKB-KW"/>
</dbReference>
<evidence type="ECO:0000313" key="11">
    <source>
        <dbReference type="Proteomes" id="UP000321113"/>
    </source>
</evidence>
<evidence type="ECO:0000256" key="1">
    <source>
        <dbReference type="ARBA" id="ARBA00001286"/>
    </source>
</evidence>
<evidence type="ECO:0000256" key="8">
    <source>
        <dbReference type="ARBA" id="ARBA00049348"/>
    </source>
</evidence>
<dbReference type="Gene3D" id="1.10.10.10">
    <property type="entry name" value="Winged helix-like DNA-binding domain superfamily/Winged helix DNA-binding domain"/>
    <property type="match status" value="1"/>
</dbReference>
<dbReference type="GO" id="GO:0006281">
    <property type="term" value="P:DNA repair"/>
    <property type="evidence" value="ECO:0007669"/>
    <property type="project" value="UniProtKB-KW"/>
</dbReference>
<evidence type="ECO:0000256" key="4">
    <source>
        <dbReference type="ARBA" id="ARBA00022763"/>
    </source>
</evidence>
<dbReference type="InterPro" id="IPR001497">
    <property type="entry name" value="MethylDNA_cys_MeTrfase_AS"/>
</dbReference>
<sequence length="274" mass="30047">MNTSQQRHYDTVEKAIVFIRDHLNRQPNLAEVAEHVHLSEYHLQRVFTEWAGISPKRFMQSLTKERALEVLKSSSTLIDAANNVGLSGTGRLHDLIVSCEAMTPGEVKSLGAQLIISFGEAYTPFGTAVIGWTERGVCFLQFADSDAFETVAILKEQWPLATFKQADAQGIANSIFSGSGNKVHLIVKGTNFQIKVWEALMKSHSGELFSYSQIAERIGSPKASRAVGSAVASNTIGFLIPCHRVIRGDGDVGQFRWGSDRKVAIQGWEAAQLG</sequence>
<dbReference type="SUPFAM" id="SSF46689">
    <property type="entry name" value="Homeodomain-like"/>
    <property type="match status" value="1"/>
</dbReference>
<evidence type="ECO:0000256" key="2">
    <source>
        <dbReference type="ARBA" id="ARBA00022603"/>
    </source>
</evidence>
<dbReference type="AlphaFoldDB" id="A0A511QPA2"/>
<proteinExistence type="predicted"/>
<dbReference type="OrthoDB" id="9811249at2"/>
<dbReference type="InterPro" id="IPR018060">
    <property type="entry name" value="HTH_AraC"/>
</dbReference>
<dbReference type="InterPro" id="IPR036631">
    <property type="entry name" value="MGMT_N_sf"/>
</dbReference>
<dbReference type="Pfam" id="PF12833">
    <property type="entry name" value="HTH_18"/>
    <property type="match status" value="1"/>
</dbReference>
<keyword evidence="11" id="KW-1185">Reference proteome</keyword>
<keyword evidence="4" id="KW-0227">DNA damage</keyword>
<dbReference type="SMART" id="SM00342">
    <property type="entry name" value="HTH_ARAC"/>
    <property type="match status" value="1"/>
</dbReference>
<keyword evidence="5" id="KW-0805">Transcription regulation</keyword>
<dbReference type="SUPFAM" id="SSF46767">
    <property type="entry name" value="Methylated DNA-protein cysteine methyltransferase, C-terminal domain"/>
    <property type="match status" value="1"/>
</dbReference>
<comment type="caution">
    <text evidence="10">The sequence shown here is derived from an EMBL/GenBank/DDBJ whole genome shotgun (WGS) entry which is preliminary data.</text>
</comment>
<name>A0A511QPA2_9VIBR</name>
<keyword evidence="2 10" id="KW-0489">Methyltransferase</keyword>
<feature type="domain" description="HTH araC/xylS-type" evidence="9">
    <location>
        <begin position="13"/>
        <end position="110"/>
    </location>
</feature>
<dbReference type="PROSITE" id="PS01124">
    <property type="entry name" value="HTH_ARAC_FAMILY_2"/>
    <property type="match status" value="1"/>
</dbReference>
<dbReference type="GO" id="GO:0043565">
    <property type="term" value="F:sequence-specific DNA binding"/>
    <property type="evidence" value="ECO:0007669"/>
    <property type="project" value="InterPro"/>
</dbReference>
<keyword evidence="3 10" id="KW-0808">Transferase</keyword>
<gene>
    <name evidence="10" type="primary">ada</name>
    <name evidence="10" type="ORF">VSU01S_12020</name>
</gene>
<dbReference type="Pfam" id="PF01035">
    <property type="entry name" value="DNA_binding_1"/>
    <property type="match status" value="1"/>
</dbReference>